<protein>
    <submittedName>
        <fullName evidence="1">Uncharacterized protein</fullName>
    </submittedName>
</protein>
<gene>
    <name evidence="1" type="ORF">KS419_09630</name>
</gene>
<keyword evidence="2" id="KW-1185">Reference proteome</keyword>
<dbReference type="EMBL" id="JAHQCS010000091">
    <property type="protein sequence ID" value="MBU9711998.1"/>
    <property type="molecule type" value="Genomic_DNA"/>
</dbReference>
<dbReference type="Proteomes" id="UP000784880">
    <property type="component" value="Unassembled WGS sequence"/>
</dbReference>
<organism evidence="1 2">
    <name type="scientific">Evansella tamaricis</name>
    <dbReference type="NCBI Taxonomy" id="2069301"/>
    <lineage>
        <taxon>Bacteria</taxon>
        <taxon>Bacillati</taxon>
        <taxon>Bacillota</taxon>
        <taxon>Bacilli</taxon>
        <taxon>Bacillales</taxon>
        <taxon>Bacillaceae</taxon>
        <taxon>Evansella</taxon>
    </lineage>
</organism>
<name>A0ABS6JI33_9BACI</name>
<proteinExistence type="predicted"/>
<sequence>MIQAETIAHFYFDLESLADYETIIRRYLEKLSGPINTIEVISIDKPFKSRTGFSSRVAARMHVLMDERQSCRHLDDYYSFVFSTVKKNIAGDLISTQNLHLEYVRGPFIANQKKKTNWEELITHWNR</sequence>
<evidence type="ECO:0000313" key="1">
    <source>
        <dbReference type="EMBL" id="MBU9711998.1"/>
    </source>
</evidence>
<evidence type="ECO:0000313" key="2">
    <source>
        <dbReference type="Proteomes" id="UP000784880"/>
    </source>
</evidence>
<reference evidence="1 2" key="1">
    <citation type="submission" date="2021-06" db="EMBL/GenBank/DDBJ databases">
        <title>Bacillus sp. RD4P76, an endophyte from a halophyte.</title>
        <authorList>
            <person name="Sun J.-Q."/>
        </authorList>
    </citation>
    <scope>NUCLEOTIDE SEQUENCE [LARGE SCALE GENOMIC DNA]</scope>
    <source>
        <strain evidence="1 2">CGMCC 1.15917</strain>
    </source>
</reference>
<accession>A0ABS6JI33</accession>
<comment type="caution">
    <text evidence="1">The sequence shown here is derived from an EMBL/GenBank/DDBJ whole genome shotgun (WGS) entry which is preliminary data.</text>
</comment>
<dbReference type="RefSeq" id="WP_217066154.1">
    <property type="nucleotide sequence ID" value="NZ_JAHQCS010000091.1"/>
</dbReference>